<dbReference type="Pfam" id="PF13629">
    <property type="entry name" value="T2SS-T3SS_pil_N"/>
    <property type="match status" value="1"/>
</dbReference>
<dbReference type="InterPro" id="IPR032789">
    <property type="entry name" value="T2SS-T3SS_pil_N"/>
</dbReference>
<evidence type="ECO:0000256" key="1">
    <source>
        <dbReference type="SAM" id="MobiDB-lite"/>
    </source>
</evidence>
<evidence type="ECO:0000313" key="4">
    <source>
        <dbReference type="EMBL" id="QDV55292.1"/>
    </source>
</evidence>
<accession>A0A518IQD9</accession>
<dbReference type="Proteomes" id="UP000316770">
    <property type="component" value="Chromosome"/>
</dbReference>
<protein>
    <recommendedName>
        <fullName evidence="3">Pilus formation protein N-terminal domain-containing protein</fullName>
    </recommendedName>
</protein>
<dbReference type="AlphaFoldDB" id="A0A518IQD9"/>
<dbReference type="EMBL" id="CP036318">
    <property type="protein sequence ID" value="QDV55292.1"/>
    <property type="molecule type" value="Genomic_DNA"/>
</dbReference>
<keyword evidence="5" id="KW-1185">Reference proteome</keyword>
<reference evidence="4 5" key="1">
    <citation type="submission" date="2019-02" db="EMBL/GenBank/DDBJ databases">
        <title>Deep-cultivation of Planctomycetes and their phenomic and genomic characterization uncovers novel biology.</title>
        <authorList>
            <person name="Wiegand S."/>
            <person name="Jogler M."/>
            <person name="Boedeker C."/>
            <person name="Pinto D."/>
            <person name="Vollmers J."/>
            <person name="Rivas-Marin E."/>
            <person name="Kohn T."/>
            <person name="Peeters S.H."/>
            <person name="Heuer A."/>
            <person name="Rast P."/>
            <person name="Oberbeckmann S."/>
            <person name="Bunk B."/>
            <person name="Jeske O."/>
            <person name="Meyerdierks A."/>
            <person name="Storesund J.E."/>
            <person name="Kallscheuer N."/>
            <person name="Luecker S."/>
            <person name="Lage O.M."/>
            <person name="Pohl T."/>
            <person name="Merkel B.J."/>
            <person name="Hornburger P."/>
            <person name="Mueller R.-W."/>
            <person name="Bruemmer F."/>
            <person name="Labrenz M."/>
            <person name="Spormann A.M."/>
            <person name="Op den Camp H."/>
            <person name="Overmann J."/>
            <person name="Amann R."/>
            <person name="Jetten M.S.M."/>
            <person name="Mascher T."/>
            <person name="Medema M.H."/>
            <person name="Devos D.P."/>
            <person name="Kaster A.-K."/>
            <person name="Ovreas L."/>
            <person name="Rohde M."/>
            <person name="Galperin M.Y."/>
            <person name="Jogler C."/>
        </authorList>
    </citation>
    <scope>NUCLEOTIDE SEQUENCE [LARGE SCALE GENOMIC DNA]</scope>
    <source>
        <strain evidence="4 5">Mal33</strain>
    </source>
</reference>
<feature type="domain" description="Pilus formation protein N-terminal" evidence="3">
    <location>
        <begin position="393"/>
        <end position="450"/>
    </location>
</feature>
<organism evidence="4 5">
    <name type="scientific">Rosistilla oblonga</name>
    <dbReference type="NCBI Taxonomy" id="2527990"/>
    <lineage>
        <taxon>Bacteria</taxon>
        <taxon>Pseudomonadati</taxon>
        <taxon>Planctomycetota</taxon>
        <taxon>Planctomycetia</taxon>
        <taxon>Pirellulales</taxon>
        <taxon>Pirellulaceae</taxon>
        <taxon>Rosistilla</taxon>
    </lineage>
</organism>
<proteinExistence type="predicted"/>
<evidence type="ECO:0000256" key="2">
    <source>
        <dbReference type="SAM" id="SignalP"/>
    </source>
</evidence>
<feature type="compositionally biased region" description="Basic and acidic residues" evidence="1">
    <location>
        <begin position="234"/>
        <end position="243"/>
    </location>
</feature>
<evidence type="ECO:0000313" key="5">
    <source>
        <dbReference type="Proteomes" id="UP000316770"/>
    </source>
</evidence>
<name>A0A518IQD9_9BACT</name>
<sequence length="534" mass="56964" precursor="true">MRWPQRRCLARHLRRAALVSLITATSNGFSTADQPQAKLAPVQQNQYATRALSKEVRGPISTPRIIAYTAAEQVGEDASNRRGVQLIDSQVQHNPLAVIQTAAPDSKSESQSTLKFRRPTVAAAPNSSGAARSMSTLKLRSPAPQALEELPAAETRSLLTIVPPPSKAAVEEEAGVSFSISDDSLSIPAVQPETAPVELVRPGRAAIVEVVDSPTGLPADVLVVESDEAAEQESIAKKPEPAVKTELSPKGPTWKMPEIHPLVSADRNSPMAERKLSSSGSTEAASRHAASHDLVNTAPVGLAPKPLDRRSGPSHIAELPEVVSAEEAEESADKSVAMSLESNPAPAIVKESKVVVDVPQPVAKPKSKPVVDPAVVAIKSTMDPAASLVTRSQFVVSVAESRVLFAGDRIVRVSVEHPEVCNAVTTGKESVMVVGRKLGRTRVAIWTESTPNLEPDLYVIQVDGEQGESEDQQLAGKMTATVTSMFSDAQVKVQVVEDGFVVSGTTETETQARKIMQVVRSACLRRVRDEIVVR</sequence>
<evidence type="ECO:0000259" key="3">
    <source>
        <dbReference type="Pfam" id="PF13629"/>
    </source>
</evidence>
<feature type="chain" id="PRO_5022057541" description="Pilus formation protein N-terminal domain-containing protein" evidence="2">
    <location>
        <begin position="33"/>
        <end position="534"/>
    </location>
</feature>
<gene>
    <name evidence="4" type="ORF">Mal33_12620</name>
</gene>
<keyword evidence="2" id="KW-0732">Signal</keyword>
<feature type="region of interest" description="Disordered" evidence="1">
    <location>
        <begin position="232"/>
        <end position="313"/>
    </location>
</feature>
<feature type="signal peptide" evidence="2">
    <location>
        <begin position="1"/>
        <end position="32"/>
    </location>
</feature>